<reference evidence="4" key="4">
    <citation type="journal article" date="2008" name="Nucleic Acids Res.">
        <title>The rice annotation project database (RAP-DB): 2008 update.</title>
        <authorList>
            <consortium name="The rice annotation project (RAP)"/>
        </authorList>
    </citation>
    <scope>GENOME REANNOTATION</scope>
    <source>
        <strain evidence="4">cv. Nipponbare</strain>
    </source>
</reference>
<protein>
    <submittedName>
        <fullName evidence="3">Uncharacterized protein</fullName>
    </submittedName>
</protein>
<evidence type="ECO:0000313" key="2">
    <source>
        <dbReference type="EMBL" id="BAD03474.1"/>
    </source>
</evidence>
<dbReference type="EMBL" id="AP005520">
    <property type="protein sequence ID" value="BAD03748.1"/>
    <property type="molecule type" value="Genomic_DNA"/>
</dbReference>
<dbReference type="AlphaFoldDB" id="Q6YZN5"/>
<accession>Q6YZN5</accession>
<sequence>MAAAAKRAWQRRRRGGGEAGRRSVGSEAGRKGGSGGEASATAEVHAGDGMRTTTDRDDQLARPDAHRHDALSAVELLAAARLREDSGLPILLDDLRSVTP</sequence>
<evidence type="ECO:0000256" key="1">
    <source>
        <dbReference type="SAM" id="MobiDB-lite"/>
    </source>
</evidence>
<dbReference type="EMBL" id="AP005096">
    <property type="protein sequence ID" value="BAD03474.1"/>
    <property type="molecule type" value="Genomic_DNA"/>
</dbReference>
<evidence type="ECO:0000313" key="3">
    <source>
        <dbReference type="EMBL" id="BAD03748.1"/>
    </source>
</evidence>
<evidence type="ECO:0000313" key="4">
    <source>
        <dbReference type="Proteomes" id="UP000000763"/>
    </source>
</evidence>
<organism evidence="3 4">
    <name type="scientific">Oryza sativa subsp. japonica</name>
    <name type="common">Rice</name>
    <dbReference type="NCBI Taxonomy" id="39947"/>
    <lineage>
        <taxon>Eukaryota</taxon>
        <taxon>Viridiplantae</taxon>
        <taxon>Streptophyta</taxon>
        <taxon>Embryophyta</taxon>
        <taxon>Tracheophyta</taxon>
        <taxon>Spermatophyta</taxon>
        <taxon>Magnoliopsida</taxon>
        <taxon>Liliopsida</taxon>
        <taxon>Poales</taxon>
        <taxon>Poaceae</taxon>
        <taxon>BOP clade</taxon>
        <taxon>Oryzoideae</taxon>
        <taxon>Oryzeae</taxon>
        <taxon>Oryzinae</taxon>
        <taxon>Oryza</taxon>
        <taxon>Oryza sativa</taxon>
    </lineage>
</organism>
<name>Q6YZN5_ORYSJ</name>
<feature type="compositionally biased region" description="Basic and acidic residues" evidence="1">
    <location>
        <begin position="45"/>
        <end position="66"/>
    </location>
</feature>
<reference evidence="3" key="2">
    <citation type="submission" date="2002-07" db="EMBL/GenBank/DDBJ databases">
        <title>Oryza sativa nipponbare(GA3) genomic DNA, chromosome 8, PAC clone:P0426E02.</title>
        <authorList>
            <person name="Sasaki T."/>
            <person name="Matsumoto T."/>
            <person name="Katayose Y."/>
        </authorList>
    </citation>
    <scope>NUCLEOTIDE SEQUENCE</scope>
</reference>
<dbReference type="Proteomes" id="UP000000763">
    <property type="component" value="Chromosome 8"/>
</dbReference>
<feature type="region of interest" description="Disordered" evidence="1">
    <location>
        <begin position="1"/>
        <end position="66"/>
    </location>
</feature>
<reference evidence="2" key="1">
    <citation type="submission" date="2002-04" db="EMBL/GenBank/DDBJ databases">
        <title>Oryza sativa nipponbare(GA3) genomic DNA, chromosome 8, BAC clone:B1104G07.</title>
        <authorList>
            <person name="Sasaki T."/>
            <person name="Matsumoto T."/>
            <person name="Katayose Y."/>
        </authorList>
    </citation>
    <scope>NUCLEOTIDE SEQUENCE</scope>
</reference>
<reference evidence="4" key="3">
    <citation type="journal article" date="2005" name="Nature">
        <title>The map-based sequence of the rice genome.</title>
        <authorList>
            <consortium name="International rice genome sequencing project (IRGSP)"/>
            <person name="Matsumoto T."/>
            <person name="Wu J."/>
            <person name="Kanamori H."/>
            <person name="Katayose Y."/>
            <person name="Fujisawa M."/>
            <person name="Namiki N."/>
            <person name="Mizuno H."/>
            <person name="Yamamoto K."/>
            <person name="Antonio B.A."/>
            <person name="Baba T."/>
            <person name="Sakata K."/>
            <person name="Nagamura Y."/>
            <person name="Aoki H."/>
            <person name="Arikawa K."/>
            <person name="Arita K."/>
            <person name="Bito T."/>
            <person name="Chiden Y."/>
            <person name="Fujitsuka N."/>
            <person name="Fukunaka R."/>
            <person name="Hamada M."/>
            <person name="Harada C."/>
            <person name="Hayashi A."/>
            <person name="Hijishita S."/>
            <person name="Honda M."/>
            <person name="Hosokawa S."/>
            <person name="Ichikawa Y."/>
            <person name="Idonuma A."/>
            <person name="Iijima M."/>
            <person name="Ikeda M."/>
            <person name="Ikeno M."/>
            <person name="Ito K."/>
            <person name="Ito S."/>
            <person name="Ito T."/>
            <person name="Ito Y."/>
            <person name="Ito Y."/>
            <person name="Iwabuchi A."/>
            <person name="Kamiya K."/>
            <person name="Karasawa W."/>
            <person name="Kurita K."/>
            <person name="Katagiri S."/>
            <person name="Kikuta A."/>
            <person name="Kobayashi H."/>
            <person name="Kobayashi N."/>
            <person name="Machita K."/>
            <person name="Maehara T."/>
            <person name="Masukawa M."/>
            <person name="Mizubayashi T."/>
            <person name="Mukai Y."/>
            <person name="Nagasaki H."/>
            <person name="Nagata Y."/>
            <person name="Naito S."/>
            <person name="Nakashima M."/>
            <person name="Nakama Y."/>
            <person name="Nakamichi Y."/>
            <person name="Nakamura M."/>
            <person name="Meguro A."/>
            <person name="Negishi M."/>
            <person name="Ohta I."/>
            <person name="Ohta T."/>
            <person name="Okamoto M."/>
            <person name="Ono N."/>
            <person name="Saji S."/>
            <person name="Sakaguchi M."/>
            <person name="Sakai K."/>
            <person name="Shibata M."/>
            <person name="Shimokawa T."/>
            <person name="Song J."/>
            <person name="Takazaki Y."/>
            <person name="Terasawa K."/>
            <person name="Tsugane M."/>
            <person name="Tsuji K."/>
            <person name="Ueda S."/>
            <person name="Waki K."/>
            <person name="Yamagata H."/>
            <person name="Yamamoto M."/>
            <person name="Yamamoto S."/>
            <person name="Yamane H."/>
            <person name="Yoshiki S."/>
            <person name="Yoshihara R."/>
            <person name="Yukawa K."/>
            <person name="Zhong H."/>
            <person name="Yano M."/>
            <person name="Yuan Q."/>
            <person name="Ouyang S."/>
            <person name="Liu J."/>
            <person name="Jones K.M."/>
            <person name="Gansberger K."/>
            <person name="Moffat K."/>
            <person name="Hill J."/>
            <person name="Bera J."/>
            <person name="Fadrosh D."/>
            <person name="Jin S."/>
            <person name="Johri S."/>
            <person name="Kim M."/>
            <person name="Overton L."/>
            <person name="Reardon M."/>
            <person name="Tsitrin T."/>
            <person name="Vuong H."/>
            <person name="Weaver B."/>
            <person name="Ciecko A."/>
            <person name="Tallon L."/>
            <person name="Jackson J."/>
            <person name="Pai G."/>
            <person name="Aken S.V."/>
            <person name="Utterback T."/>
            <person name="Reidmuller S."/>
            <person name="Feldblyum T."/>
            <person name="Hsiao J."/>
            <person name="Zismann V."/>
            <person name="Iobst S."/>
            <person name="de Vazeille A.R."/>
            <person name="Buell C.R."/>
            <person name="Ying K."/>
            <person name="Li Y."/>
            <person name="Lu T."/>
            <person name="Huang Y."/>
            <person name="Zhao Q."/>
            <person name="Feng Q."/>
            <person name="Zhang L."/>
            <person name="Zhu J."/>
            <person name="Weng Q."/>
            <person name="Mu J."/>
            <person name="Lu Y."/>
            <person name="Fan D."/>
            <person name="Liu Y."/>
            <person name="Guan J."/>
            <person name="Zhang Y."/>
            <person name="Yu S."/>
            <person name="Liu X."/>
            <person name="Zhang Y."/>
            <person name="Hong G."/>
            <person name="Han B."/>
            <person name="Choisne N."/>
            <person name="Demange N."/>
            <person name="Orjeda G."/>
            <person name="Samain S."/>
            <person name="Cattolico L."/>
            <person name="Pelletier E."/>
            <person name="Couloux A."/>
            <person name="Segurens B."/>
            <person name="Wincker P."/>
            <person name="D'Hont A."/>
            <person name="Scarpelli C."/>
            <person name="Weissenbach J."/>
            <person name="Salanoubat M."/>
            <person name="Quetier F."/>
            <person name="Yu Y."/>
            <person name="Kim H.R."/>
            <person name="Rambo T."/>
            <person name="Currie J."/>
            <person name="Collura K."/>
            <person name="Luo M."/>
            <person name="Yang T."/>
            <person name="Ammiraju J.S.S."/>
            <person name="Engler F."/>
            <person name="Soderlund C."/>
            <person name="Wing R.A."/>
            <person name="Palmer L.E."/>
            <person name="de la Bastide M."/>
            <person name="Spiegel L."/>
            <person name="Nascimento L."/>
            <person name="Zutavern T."/>
            <person name="O'Shaughnessy A."/>
            <person name="Dike S."/>
            <person name="Dedhia N."/>
            <person name="Preston R."/>
            <person name="Balija V."/>
            <person name="McCombie W.R."/>
            <person name="Chow T."/>
            <person name="Chen H."/>
            <person name="Chung M."/>
            <person name="Chen C."/>
            <person name="Shaw J."/>
            <person name="Wu H."/>
            <person name="Hsiao K."/>
            <person name="Chao Y."/>
            <person name="Chu M."/>
            <person name="Cheng C."/>
            <person name="Hour A."/>
            <person name="Lee P."/>
            <person name="Lin S."/>
            <person name="Lin Y."/>
            <person name="Liou J."/>
            <person name="Liu S."/>
            <person name="Hsing Y."/>
            <person name="Raghuvanshi S."/>
            <person name="Mohanty A."/>
            <person name="Bharti A.K."/>
            <person name="Gaur A."/>
            <person name="Gupta V."/>
            <person name="Kumar D."/>
            <person name="Ravi V."/>
            <person name="Vij S."/>
            <person name="Kapur A."/>
            <person name="Khurana P."/>
            <person name="Khurana P."/>
            <person name="Khurana J.P."/>
            <person name="Tyagi A.K."/>
            <person name="Gaikwad K."/>
            <person name="Singh A."/>
            <person name="Dalal V."/>
            <person name="Srivastava S."/>
            <person name="Dixit A."/>
            <person name="Pal A.K."/>
            <person name="Ghazi I.A."/>
            <person name="Yadav M."/>
            <person name="Pandit A."/>
            <person name="Bhargava A."/>
            <person name="Sureshbabu K."/>
            <person name="Batra K."/>
            <person name="Sharma T.R."/>
            <person name="Mohapatra T."/>
            <person name="Singh N.K."/>
            <person name="Messing J."/>
            <person name="Nelson A.B."/>
            <person name="Fuks G."/>
            <person name="Kavchok S."/>
            <person name="Keizer G."/>
            <person name="Linton E."/>
            <person name="Llaca V."/>
            <person name="Song R."/>
            <person name="Tanyolac B."/>
            <person name="Young S."/>
            <person name="Ho-Il K."/>
            <person name="Hahn J.H."/>
            <person name="Sangsakoo G."/>
            <person name="Vanavichit A."/>
            <person name="de Mattos Luiz.A.T."/>
            <person name="Zimmer P.D."/>
            <person name="Malone G."/>
            <person name="Dellagostin O."/>
            <person name="de Oliveira A.C."/>
            <person name="Bevan M."/>
            <person name="Bancroft I."/>
            <person name="Minx P."/>
            <person name="Cordum H."/>
            <person name="Wilson R."/>
            <person name="Cheng Z."/>
            <person name="Jin W."/>
            <person name="Jiang J."/>
            <person name="Leong S.A."/>
            <person name="Iwama H."/>
            <person name="Gojobori T."/>
            <person name="Itoh T."/>
            <person name="Niimura Y."/>
            <person name="Fujii Y."/>
            <person name="Habara T."/>
            <person name="Sakai H."/>
            <person name="Sato Y."/>
            <person name="Wilson G."/>
            <person name="Kumar K."/>
            <person name="McCouch S."/>
            <person name="Juretic N."/>
            <person name="Hoen D."/>
            <person name="Wright S."/>
            <person name="Bruskiewich R."/>
            <person name="Bureau T."/>
            <person name="Miyao A."/>
            <person name="Hirochika H."/>
            <person name="Nishikawa T."/>
            <person name="Kadowaki K."/>
            <person name="Sugiura M."/>
            <person name="Burr B."/>
            <person name="Sasaki T."/>
        </authorList>
    </citation>
    <scope>NUCLEOTIDE SEQUENCE [LARGE SCALE GENOMIC DNA]</scope>
    <source>
        <strain evidence="4">cv. Nipponbare</strain>
    </source>
</reference>
<gene>
    <name evidence="2" type="ORF">B1104G07.24</name>
    <name evidence="3" type="ORF">P0426E02.2</name>
</gene>
<proteinExistence type="predicted"/>